<name>A0ABQ7FZN0_DUNSA</name>
<keyword evidence="3" id="KW-1185">Reference proteome</keyword>
<evidence type="ECO:0000313" key="3">
    <source>
        <dbReference type="Proteomes" id="UP000815325"/>
    </source>
</evidence>
<dbReference type="Proteomes" id="UP000815325">
    <property type="component" value="Unassembled WGS sequence"/>
</dbReference>
<organism evidence="2 3">
    <name type="scientific">Dunaliella salina</name>
    <name type="common">Green alga</name>
    <name type="synonym">Protococcus salinus</name>
    <dbReference type="NCBI Taxonomy" id="3046"/>
    <lineage>
        <taxon>Eukaryota</taxon>
        <taxon>Viridiplantae</taxon>
        <taxon>Chlorophyta</taxon>
        <taxon>core chlorophytes</taxon>
        <taxon>Chlorophyceae</taxon>
        <taxon>CS clade</taxon>
        <taxon>Chlamydomonadales</taxon>
        <taxon>Dunaliellaceae</taxon>
        <taxon>Dunaliella</taxon>
    </lineage>
</organism>
<accession>A0ABQ7FZN0</accession>
<dbReference type="EMBL" id="MU070421">
    <property type="protein sequence ID" value="KAF5827807.1"/>
    <property type="molecule type" value="Genomic_DNA"/>
</dbReference>
<evidence type="ECO:0000256" key="1">
    <source>
        <dbReference type="SAM" id="MobiDB-lite"/>
    </source>
</evidence>
<feature type="region of interest" description="Disordered" evidence="1">
    <location>
        <begin position="103"/>
        <end position="143"/>
    </location>
</feature>
<feature type="compositionally biased region" description="Low complexity" evidence="1">
    <location>
        <begin position="165"/>
        <end position="194"/>
    </location>
</feature>
<proteinExistence type="predicted"/>
<gene>
    <name evidence="2" type="ORF">DUNSADRAFT_18705</name>
</gene>
<feature type="compositionally biased region" description="Low complexity" evidence="1">
    <location>
        <begin position="120"/>
        <end position="139"/>
    </location>
</feature>
<protein>
    <submittedName>
        <fullName evidence="2">Uncharacterized protein</fullName>
    </submittedName>
</protein>
<sequence length="253" mass="26919">AFAEHIKWCANKLQLGVNFMPNTPCYERVVEMQALNEALIKAFPEFDPSMYPWPDSELRLQPGTGWVAPPEAKPIDIKDPALLIMELAAGKRSAASAIAATMAGGPGATSHTTSSAAKLASSRPRTASRPSSASAAPASKLGPSMPQWLLQQQEWSPEAQRWIMQQDKQQQQDQTAPPESSLPASAAPQGPPGAVAEEDMEGGEKERQVIQGGRFASVAVRPATAPMRPMSAGRLRFSGAAAGVDSVHTLVKK</sequence>
<feature type="non-terminal residue" evidence="2">
    <location>
        <position position="1"/>
    </location>
</feature>
<feature type="region of interest" description="Disordered" evidence="1">
    <location>
        <begin position="163"/>
        <end position="208"/>
    </location>
</feature>
<reference evidence="2" key="1">
    <citation type="submission" date="2017-08" db="EMBL/GenBank/DDBJ databases">
        <authorList>
            <person name="Polle J.E."/>
            <person name="Barry K."/>
            <person name="Cushman J."/>
            <person name="Schmutz J."/>
            <person name="Tran D."/>
            <person name="Hathwaick L.T."/>
            <person name="Yim W.C."/>
            <person name="Jenkins J."/>
            <person name="Mckie-Krisberg Z.M."/>
            <person name="Prochnik S."/>
            <person name="Lindquist E."/>
            <person name="Dockter R.B."/>
            <person name="Adam C."/>
            <person name="Molina H."/>
            <person name="Bunkerborg J."/>
            <person name="Jin E."/>
            <person name="Buchheim M."/>
            <person name="Magnuson J."/>
        </authorList>
    </citation>
    <scope>NUCLEOTIDE SEQUENCE</scope>
    <source>
        <strain evidence="2">CCAP 19/18</strain>
    </source>
</reference>
<evidence type="ECO:0000313" key="2">
    <source>
        <dbReference type="EMBL" id="KAF5827807.1"/>
    </source>
</evidence>
<comment type="caution">
    <text evidence="2">The sequence shown here is derived from an EMBL/GenBank/DDBJ whole genome shotgun (WGS) entry which is preliminary data.</text>
</comment>